<protein>
    <submittedName>
        <fullName evidence="2">Probable amino-acid acetyltransferase NAGS2, chloroplastic</fullName>
    </submittedName>
</protein>
<dbReference type="AlphaFoldDB" id="A0A6P6BAJ8"/>
<organism evidence="1 2">
    <name type="scientific">Durio zibethinus</name>
    <name type="common">Durian</name>
    <dbReference type="NCBI Taxonomy" id="66656"/>
    <lineage>
        <taxon>Eukaryota</taxon>
        <taxon>Viridiplantae</taxon>
        <taxon>Streptophyta</taxon>
        <taxon>Embryophyta</taxon>
        <taxon>Tracheophyta</taxon>
        <taxon>Spermatophyta</taxon>
        <taxon>Magnoliopsida</taxon>
        <taxon>eudicotyledons</taxon>
        <taxon>Gunneridae</taxon>
        <taxon>Pentapetalae</taxon>
        <taxon>rosids</taxon>
        <taxon>malvids</taxon>
        <taxon>Malvales</taxon>
        <taxon>Malvaceae</taxon>
        <taxon>Helicteroideae</taxon>
        <taxon>Durio</taxon>
    </lineage>
</organism>
<dbReference type="Gene3D" id="3.40.1160.10">
    <property type="entry name" value="Acetylglutamate kinase-like"/>
    <property type="match status" value="1"/>
</dbReference>
<dbReference type="GeneID" id="111316436"/>
<keyword evidence="1" id="KW-1185">Reference proteome</keyword>
<evidence type="ECO:0000313" key="2">
    <source>
        <dbReference type="RefSeq" id="XP_022774121.1"/>
    </source>
</evidence>
<dbReference type="KEGG" id="dzi:111316436"/>
<dbReference type="InterPro" id="IPR036393">
    <property type="entry name" value="AceGlu_kinase-like_sf"/>
</dbReference>
<dbReference type="Proteomes" id="UP000515121">
    <property type="component" value="Unplaced"/>
</dbReference>
<evidence type="ECO:0000313" key="1">
    <source>
        <dbReference type="Proteomes" id="UP000515121"/>
    </source>
</evidence>
<proteinExistence type="predicted"/>
<sequence>MATAVKVSPARMNSQANYGKFCSSCRSNNKLSFQRSMFDHGWRGILVRKEMRRSVVKGCEWKKHNNTNNNGCCGKFYDITEEELRFVEVLREAQSYVYLHRGSTFVLLLSGEFVASPYLDTILKDEMTMS</sequence>
<gene>
    <name evidence="2" type="primary">LOC111316436</name>
</gene>
<reference evidence="2" key="1">
    <citation type="submission" date="2025-08" db="UniProtKB">
        <authorList>
            <consortium name="RefSeq"/>
        </authorList>
    </citation>
    <scope>IDENTIFICATION</scope>
    <source>
        <tissue evidence="2">Fruit stalk</tissue>
    </source>
</reference>
<dbReference type="RefSeq" id="XP_022774121.1">
    <property type="nucleotide sequence ID" value="XM_022918386.1"/>
</dbReference>
<dbReference type="OrthoDB" id="1002190at2759"/>
<accession>A0A6P6BAJ8</accession>
<name>A0A6P6BAJ8_DURZI</name>